<comment type="catalytic activity">
    <reaction evidence="29">
        <text>N-(hexanoyl)sphing-4-enine + ATP = N-hexanoylsphing-4-enine 1-phosphate + ADP + H(+)</text>
        <dbReference type="Rhea" id="RHEA:43312"/>
        <dbReference type="ChEBI" id="CHEBI:15378"/>
        <dbReference type="ChEBI" id="CHEBI:30616"/>
        <dbReference type="ChEBI" id="CHEBI:63867"/>
        <dbReference type="ChEBI" id="CHEBI:82959"/>
        <dbReference type="ChEBI" id="CHEBI:456216"/>
    </reaction>
    <physiologicalReaction direction="left-to-right" evidence="29">
        <dbReference type="Rhea" id="RHEA:43313"/>
    </physiologicalReaction>
</comment>
<accession>G3SQI9</accession>
<dbReference type="Ensembl" id="ENSLAFT00000002480.2">
    <property type="protein sequence ID" value="ENSLAFP00000002071.2"/>
    <property type="gene ID" value="ENSLAFG00000002479.2"/>
</dbReference>
<evidence type="ECO:0000256" key="32">
    <source>
        <dbReference type="SAM" id="MobiDB-lite"/>
    </source>
</evidence>
<dbReference type="GO" id="GO:0005758">
    <property type="term" value="C:mitochondrial intermembrane space"/>
    <property type="evidence" value="ECO:0007669"/>
    <property type="project" value="UniProtKB-SubCell"/>
</dbReference>
<evidence type="ECO:0000256" key="4">
    <source>
        <dbReference type="ARBA" id="ARBA00005175"/>
    </source>
</evidence>
<comment type="catalytic activity">
    <reaction evidence="18">
        <text>a 1-acyl-sn-glycerol + ATP = a 1-acyl-sn-glycero-3-phosphate + ADP + H(+)</text>
        <dbReference type="Rhea" id="RHEA:33747"/>
        <dbReference type="ChEBI" id="CHEBI:15378"/>
        <dbReference type="ChEBI" id="CHEBI:30616"/>
        <dbReference type="ChEBI" id="CHEBI:57970"/>
        <dbReference type="ChEBI" id="CHEBI:64683"/>
        <dbReference type="ChEBI" id="CHEBI:456216"/>
    </reaction>
    <physiologicalReaction direction="left-to-right" evidence="18">
        <dbReference type="Rhea" id="RHEA:33748"/>
    </physiologicalReaction>
</comment>
<dbReference type="EC" id="2.7.1.107" evidence="5"/>
<comment type="catalytic activity">
    <reaction evidence="14">
        <text>1,2-di-(9Z-octadecenoyl)-sn-glycerol + ATP = 1,2-di-(9Z-octadecenoyl)-sn-glycero-3-phosphate + ADP + H(+)</text>
        <dbReference type="Rhea" id="RHEA:40327"/>
        <dbReference type="ChEBI" id="CHEBI:15378"/>
        <dbReference type="ChEBI" id="CHEBI:30616"/>
        <dbReference type="ChEBI" id="CHEBI:52333"/>
        <dbReference type="ChEBI" id="CHEBI:74546"/>
        <dbReference type="ChEBI" id="CHEBI:456216"/>
    </reaction>
    <physiologicalReaction direction="left-to-right" evidence="14">
        <dbReference type="Rhea" id="RHEA:40328"/>
    </physiologicalReaction>
</comment>
<dbReference type="EC" id="2.7.1.138" evidence="22"/>
<evidence type="ECO:0000256" key="24">
    <source>
        <dbReference type="ARBA" id="ARBA00026142"/>
    </source>
</evidence>
<evidence type="ECO:0000256" key="3">
    <source>
        <dbReference type="ARBA" id="ARBA00004637"/>
    </source>
</evidence>
<evidence type="ECO:0000256" key="10">
    <source>
        <dbReference type="ARBA" id="ARBA00022840"/>
    </source>
</evidence>
<dbReference type="OMA" id="HWKKTTF"/>
<evidence type="ECO:0000256" key="11">
    <source>
        <dbReference type="ARBA" id="ARBA00023098"/>
    </source>
</evidence>
<organism evidence="34 35">
    <name type="scientific">Loxodonta africana</name>
    <name type="common">African elephant</name>
    <dbReference type="NCBI Taxonomy" id="9785"/>
    <lineage>
        <taxon>Eukaryota</taxon>
        <taxon>Metazoa</taxon>
        <taxon>Chordata</taxon>
        <taxon>Craniata</taxon>
        <taxon>Vertebrata</taxon>
        <taxon>Euteleostomi</taxon>
        <taxon>Mammalia</taxon>
        <taxon>Eutheria</taxon>
        <taxon>Afrotheria</taxon>
        <taxon>Proboscidea</taxon>
        <taxon>Elephantidae</taxon>
        <taxon>Loxodonta</taxon>
    </lineage>
</organism>
<dbReference type="GO" id="GO:0004143">
    <property type="term" value="F:ATP-dependent diacylglycerol kinase activity"/>
    <property type="evidence" value="ECO:0007669"/>
    <property type="project" value="UniProtKB-EC"/>
</dbReference>
<dbReference type="GO" id="GO:0046512">
    <property type="term" value="P:sphingosine biosynthetic process"/>
    <property type="evidence" value="ECO:0007669"/>
    <property type="project" value="TreeGrafter"/>
</dbReference>
<dbReference type="GO" id="GO:0005524">
    <property type="term" value="F:ATP binding"/>
    <property type="evidence" value="ECO:0007669"/>
    <property type="project" value="UniProtKB-KW"/>
</dbReference>
<evidence type="ECO:0000313" key="35">
    <source>
        <dbReference type="Proteomes" id="UP000007646"/>
    </source>
</evidence>
<comment type="catalytic activity">
    <reaction evidence="17">
        <text>1-(9Z-octadecenoyl)-sn-glycerol + ATP = 1-(9Z-octadecenoyl)-sn-glycero-3-phosphate + ADP + H(+)</text>
        <dbReference type="Rhea" id="RHEA:41079"/>
        <dbReference type="ChEBI" id="CHEBI:15378"/>
        <dbReference type="ChEBI" id="CHEBI:30616"/>
        <dbReference type="ChEBI" id="CHEBI:74544"/>
        <dbReference type="ChEBI" id="CHEBI:75757"/>
        <dbReference type="ChEBI" id="CHEBI:456216"/>
    </reaction>
    <physiologicalReaction direction="left-to-right" evidence="17">
        <dbReference type="Rhea" id="RHEA:41080"/>
    </physiologicalReaction>
</comment>
<comment type="catalytic activity">
    <reaction evidence="28">
        <text>a monoacylglycerol + ATP = a monoacyl-sn-glycero-3-phosphate + ADP + H(+)</text>
        <dbReference type="Rhea" id="RHEA:19293"/>
        <dbReference type="ChEBI" id="CHEBI:15378"/>
        <dbReference type="ChEBI" id="CHEBI:17408"/>
        <dbReference type="ChEBI" id="CHEBI:30616"/>
        <dbReference type="ChEBI" id="CHEBI:77589"/>
        <dbReference type="ChEBI" id="CHEBI:456216"/>
        <dbReference type="EC" id="2.7.1.94"/>
    </reaction>
    <physiologicalReaction direction="left-to-right" evidence="28">
        <dbReference type="Rhea" id="RHEA:19294"/>
    </physiologicalReaction>
</comment>
<dbReference type="Gene3D" id="3.40.50.10330">
    <property type="entry name" value="Probable inorganic polyphosphate/atp-NAD kinase, domain 1"/>
    <property type="match status" value="1"/>
</dbReference>
<dbReference type="STRING" id="9785.ENSLAFP00000002071"/>
<dbReference type="GO" id="GO:0045039">
    <property type="term" value="P:protein insertion into mitochondrial inner membrane"/>
    <property type="evidence" value="ECO:0007669"/>
    <property type="project" value="Ensembl"/>
</dbReference>
<evidence type="ECO:0000256" key="20">
    <source>
        <dbReference type="ARBA" id="ARBA00024636"/>
    </source>
</evidence>
<keyword evidence="7" id="KW-0547">Nucleotide-binding</keyword>
<keyword evidence="10" id="KW-0067">ATP-binding</keyword>
<feature type="domain" description="DAGKc" evidence="33">
    <location>
        <begin position="58"/>
        <end position="198"/>
    </location>
</feature>
<evidence type="ECO:0000256" key="21">
    <source>
        <dbReference type="ARBA" id="ARBA00025749"/>
    </source>
</evidence>
<dbReference type="HOGENOM" id="CLU_042458_0_0_1"/>
<gene>
    <name evidence="34" type="primary">AGK</name>
</gene>
<evidence type="ECO:0000256" key="8">
    <source>
        <dbReference type="ARBA" id="ARBA00022777"/>
    </source>
</evidence>
<dbReference type="InterPro" id="IPR016064">
    <property type="entry name" value="NAD/diacylglycerol_kinase_sf"/>
</dbReference>
<dbReference type="AlphaFoldDB" id="G3SQI9"/>
<feature type="region of interest" description="Disordered" evidence="32">
    <location>
        <begin position="247"/>
        <end position="271"/>
    </location>
</feature>
<proteinExistence type="inferred from homology"/>
<evidence type="ECO:0000256" key="16">
    <source>
        <dbReference type="ARBA" id="ARBA00024483"/>
    </source>
</evidence>
<dbReference type="GO" id="GO:0046513">
    <property type="term" value="P:ceramide biosynthetic process"/>
    <property type="evidence" value="ECO:0007669"/>
    <property type="project" value="Ensembl"/>
</dbReference>
<dbReference type="Pfam" id="PF19712">
    <property type="entry name" value="AGK_C"/>
    <property type="match status" value="1"/>
</dbReference>
<evidence type="ECO:0000256" key="15">
    <source>
        <dbReference type="ARBA" id="ARBA00023411"/>
    </source>
</evidence>
<comment type="catalytic activity">
    <reaction evidence="20">
        <text>1-hexadecanoyl-sn-glycerol + ATP = 1-hexadecanoyl-sn-glycero-3-phosphate + ADP + H(+)</text>
        <dbReference type="Rhea" id="RHEA:43308"/>
        <dbReference type="ChEBI" id="CHEBI:15378"/>
        <dbReference type="ChEBI" id="CHEBI:30616"/>
        <dbReference type="ChEBI" id="CHEBI:57518"/>
        <dbReference type="ChEBI" id="CHEBI:75542"/>
        <dbReference type="ChEBI" id="CHEBI:456216"/>
    </reaction>
    <physiologicalReaction direction="left-to-right" evidence="20">
        <dbReference type="Rhea" id="RHEA:43309"/>
    </physiologicalReaction>
</comment>
<comment type="catalytic activity">
    <reaction evidence="16">
        <text>1-(5Z,8Z,11Z,14Z-eicosatetraenoyl)-sn-glycerol + ATP = 1-(5Z,8Z,11Z,14Z-eicosatetraenoyl)-sn-glycero-3-phosphate + ADP + H(+)</text>
        <dbReference type="Rhea" id="RHEA:43328"/>
        <dbReference type="ChEBI" id="CHEBI:15378"/>
        <dbReference type="ChEBI" id="CHEBI:30616"/>
        <dbReference type="ChEBI" id="CHEBI:34071"/>
        <dbReference type="ChEBI" id="CHEBI:74938"/>
        <dbReference type="ChEBI" id="CHEBI:456216"/>
    </reaction>
    <physiologicalReaction direction="left-to-right" evidence="16">
        <dbReference type="Rhea" id="RHEA:43329"/>
    </physiologicalReaction>
</comment>
<dbReference type="SUPFAM" id="SSF111331">
    <property type="entry name" value="NAD kinase/diacylglycerol kinase-like"/>
    <property type="match status" value="1"/>
</dbReference>
<protein>
    <recommendedName>
        <fullName evidence="24">Acylglycerol kinase, mitochondrial</fullName>
        <ecNumber evidence="5">2.7.1.107</ecNumber>
        <ecNumber evidence="22">2.7.1.138</ecNumber>
        <ecNumber evidence="23">2.7.1.94</ecNumber>
    </recommendedName>
    <alternativeName>
        <fullName evidence="25">Multiple substrate lipid kinase</fullName>
    </alternativeName>
</protein>
<reference evidence="34 35" key="1">
    <citation type="submission" date="2009-06" db="EMBL/GenBank/DDBJ databases">
        <title>The Genome Sequence of Loxodonta africana (African elephant).</title>
        <authorList>
            <person name="Di Palma F."/>
            <person name="Heiman D."/>
            <person name="Young S."/>
            <person name="Johnson J."/>
            <person name="Lander E.S."/>
            <person name="Lindblad-Toh K."/>
        </authorList>
    </citation>
    <scope>NUCLEOTIDE SEQUENCE [LARGE SCALE GENOMIC DNA]</scope>
    <source>
        <strain evidence="34 35">Isolate ISIS603380</strain>
    </source>
</reference>
<keyword evidence="9" id="KW-0999">Mitochondrion inner membrane</keyword>
<dbReference type="Pfam" id="PF00781">
    <property type="entry name" value="DAGK_cat"/>
    <property type="match status" value="1"/>
</dbReference>
<comment type="subunit">
    <text evidence="31">Component of the TIM22 complex, which core is composed of TIMM22, associated with TIMM10 (TIMM10A and/or TIMM10B), TIMM9, AGK and TIMM29. Interacts with SMIM26.</text>
</comment>
<evidence type="ECO:0000256" key="14">
    <source>
        <dbReference type="ARBA" id="ARBA00023371"/>
    </source>
</evidence>
<evidence type="ECO:0000259" key="33">
    <source>
        <dbReference type="PROSITE" id="PS50146"/>
    </source>
</evidence>
<dbReference type="GO" id="GO:0047620">
    <property type="term" value="F:acylglycerol kinase activity"/>
    <property type="evidence" value="ECO:0007669"/>
    <property type="project" value="UniProtKB-EC"/>
</dbReference>
<dbReference type="SMART" id="SM00046">
    <property type="entry name" value="DAGKc"/>
    <property type="match status" value="1"/>
</dbReference>
<evidence type="ECO:0000256" key="6">
    <source>
        <dbReference type="ARBA" id="ARBA00022679"/>
    </source>
</evidence>
<dbReference type="InterPro" id="IPR045579">
    <property type="entry name" value="AGK_C"/>
</dbReference>
<dbReference type="PANTHER" id="PTHR12358">
    <property type="entry name" value="SPHINGOSINE KINASE"/>
    <property type="match status" value="1"/>
</dbReference>
<comment type="catalytic activity">
    <reaction evidence="19">
        <text>2-(5Z,8Z,11Z,14Z-eicosatetraenoyl)-glycerol + ATP = 2-(5Z,8Z,11Z,14Z-eicosatetraenoyl)-sn-glycero-3-phosphate + ADP + H(+)</text>
        <dbReference type="Rhea" id="RHEA:43316"/>
        <dbReference type="ChEBI" id="CHEBI:15378"/>
        <dbReference type="ChEBI" id="CHEBI:30616"/>
        <dbReference type="ChEBI" id="CHEBI:52392"/>
        <dbReference type="ChEBI" id="CHEBI:78209"/>
        <dbReference type="ChEBI" id="CHEBI:456216"/>
    </reaction>
    <physiologicalReaction direction="left-to-right" evidence="19">
        <dbReference type="Rhea" id="RHEA:43317"/>
    </physiologicalReaction>
</comment>
<dbReference type="GO" id="GO:0046486">
    <property type="term" value="P:glycerolipid metabolic process"/>
    <property type="evidence" value="ECO:0007669"/>
    <property type="project" value="UniProtKB-UniPathway"/>
</dbReference>
<comment type="catalytic activity">
    <reaction evidence="26">
        <text>a 2-acylglycerol + ATP = a 2-acyl-sn-glycerol 3-phosphate + ADP + H(+)</text>
        <dbReference type="Rhea" id="RHEA:39847"/>
        <dbReference type="ChEBI" id="CHEBI:15378"/>
        <dbReference type="ChEBI" id="CHEBI:17389"/>
        <dbReference type="ChEBI" id="CHEBI:30616"/>
        <dbReference type="ChEBI" id="CHEBI:64982"/>
        <dbReference type="ChEBI" id="CHEBI:456216"/>
    </reaction>
    <physiologicalReaction direction="left-to-right" evidence="26">
        <dbReference type="Rhea" id="RHEA:39848"/>
    </physiologicalReaction>
</comment>
<dbReference type="FunFam" id="3.40.50.10330:FF:000015">
    <property type="entry name" value="acylglycerol kinase, mitochondrial"/>
    <property type="match status" value="1"/>
</dbReference>
<evidence type="ECO:0000256" key="28">
    <source>
        <dbReference type="ARBA" id="ARBA00048663"/>
    </source>
</evidence>
<reference evidence="34" key="3">
    <citation type="submission" date="2025-09" db="UniProtKB">
        <authorList>
            <consortium name="Ensembl"/>
        </authorList>
    </citation>
    <scope>IDENTIFICATION</scope>
    <source>
        <strain evidence="34">Isolate ISIS603380</strain>
    </source>
</reference>
<dbReference type="eggNOG" id="KOG4435">
    <property type="taxonomic scope" value="Eukaryota"/>
</dbReference>
<keyword evidence="6" id="KW-0808">Transferase</keyword>
<dbReference type="InParanoid" id="G3SQI9"/>
<evidence type="ECO:0000256" key="27">
    <source>
        <dbReference type="ARBA" id="ARBA00048034"/>
    </source>
</evidence>
<evidence type="ECO:0000256" key="17">
    <source>
        <dbReference type="ARBA" id="ARBA00024505"/>
    </source>
</evidence>
<dbReference type="EC" id="2.7.1.94" evidence="23"/>
<evidence type="ECO:0000256" key="9">
    <source>
        <dbReference type="ARBA" id="ARBA00022792"/>
    </source>
</evidence>
<evidence type="ECO:0000256" key="1">
    <source>
        <dbReference type="ARBA" id="ARBA00001946"/>
    </source>
</evidence>
<comment type="cofactor">
    <cofactor evidence="1">
        <name>Mg(2+)</name>
        <dbReference type="ChEBI" id="CHEBI:18420"/>
    </cofactor>
</comment>
<keyword evidence="35" id="KW-1185">Reference proteome</keyword>
<sequence>MTVFFKTLRNHWKKTTAGVCLLTWGGHWLYGKHCDNLLRRAACQEAQMFGNQLIPPNAQVKKATVFLNPAACKGKARTLFEKNAAPILHLSGMDVTIVKTDYEGQAKKLLELMEQTDVVIVAGGDGTLQEVVTGILRRVDEATFSKIPIGFIPLGQTSSLSQTLFAKSGNKVQHITDATLAIVKGETVPLDVLQIKKNEKQPVRAIKRLLGQFPRQGTPCSEHWFMRPSVPNAVSFYSSQQEWPQTHQASISYTGPTQRPSSEPEEAPPRPSLYRRILRRLASYWAQPQDAPSREVRPEVWKELQLSTIELSITTRNQQLDLASPEDFMTICIEPDTVSKGDFITIGSKRMRDPTLCLAGTECLQASKCTLLLPQGAGGSFSIDSEEYEAMPVEVTLLPRKLHFFCDPRKREQMLRGPVE</sequence>
<evidence type="ECO:0000256" key="26">
    <source>
        <dbReference type="ARBA" id="ARBA00044480"/>
    </source>
</evidence>
<comment type="catalytic activity">
    <reaction evidence="27">
        <text>an N-acylsphing-4-enine + ATP = an N-acylsphing-4-enine 1-phosphate + ADP + H(+)</text>
        <dbReference type="Rhea" id="RHEA:17929"/>
        <dbReference type="ChEBI" id="CHEBI:15378"/>
        <dbReference type="ChEBI" id="CHEBI:30616"/>
        <dbReference type="ChEBI" id="CHEBI:52639"/>
        <dbReference type="ChEBI" id="CHEBI:57674"/>
        <dbReference type="ChEBI" id="CHEBI:456216"/>
        <dbReference type="EC" id="2.7.1.138"/>
    </reaction>
    <physiologicalReaction direction="left-to-right" evidence="27">
        <dbReference type="Rhea" id="RHEA:17930"/>
    </physiologicalReaction>
</comment>
<dbReference type="InterPro" id="IPR017438">
    <property type="entry name" value="ATP-NAD_kinase_N"/>
</dbReference>
<comment type="pathway">
    <text evidence="30">Glycerolipid metabolism.</text>
</comment>
<dbReference type="GO" id="GO:0042721">
    <property type="term" value="C:TIM22 mitochondrial import inner membrane insertion complex"/>
    <property type="evidence" value="ECO:0007669"/>
    <property type="project" value="Ensembl"/>
</dbReference>
<name>G3SQI9_LOXAF</name>
<comment type="similarity">
    <text evidence="21">Belongs to the AGK family.</text>
</comment>
<dbReference type="InterPro" id="IPR050187">
    <property type="entry name" value="Lipid_Phosphate_FormReg"/>
</dbReference>
<comment type="catalytic activity">
    <reaction evidence="15">
        <text>a 1,2-diacyl-sn-glycerol + ATP = a 1,2-diacyl-sn-glycero-3-phosphate + ADP + H(+)</text>
        <dbReference type="Rhea" id="RHEA:10272"/>
        <dbReference type="ChEBI" id="CHEBI:15378"/>
        <dbReference type="ChEBI" id="CHEBI:17815"/>
        <dbReference type="ChEBI" id="CHEBI:30616"/>
        <dbReference type="ChEBI" id="CHEBI:58608"/>
        <dbReference type="ChEBI" id="CHEBI:456216"/>
        <dbReference type="EC" id="2.7.1.107"/>
    </reaction>
    <physiologicalReaction direction="left-to-right" evidence="15">
        <dbReference type="Rhea" id="RHEA:10273"/>
    </physiologicalReaction>
</comment>
<evidence type="ECO:0000256" key="19">
    <source>
        <dbReference type="ARBA" id="ARBA00024556"/>
    </source>
</evidence>
<dbReference type="FunCoup" id="G3SQI9">
    <property type="interactions" value="354"/>
</dbReference>
<keyword evidence="11" id="KW-0443">Lipid metabolism</keyword>
<reference evidence="34" key="2">
    <citation type="submission" date="2025-08" db="UniProtKB">
        <authorList>
            <consortium name="Ensembl"/>
        </authorList>
    </citation>
    <scope>IDENTIFICATION</scope>
    <source>
        <strain evidence="34">Isolate ISIS603380</strain>
    </source>
</reference>
<evidence type="ECO:0000256" key="2">
    <source>
        <dbReference type="ARBA" id="ARBA00004569"/>
    </source>
</evidence>
<feature type="compositionally biased region" description="Polar residues" evidence="32">
    <location>
        <begin position="247"/>
        <end position="258"/>
    </location>
</feature>
<dbReference type="Proteomes" id="UP000007646">
    <property type="component" value="Unassembled WGS sequence"/>
</dbReference>
<dbReference type="GO" id="GO:0046834">
    <property type="term" value="P:lipid phosphorylation"/>
    <property type="evidence" value="ECO:0007669"/>
    <property type="project" value="Ensembl"/>
</dbReference>
<evidence type="ECO:0000256" key="18">
    <source>
        <dbReference type="ARBA" id="ARBA00024512"/>
    </source>
</evidence>
<dbReference type="InterPro" id="IPR001206">
    <property type="entry name" value="Diacylglycerol_kinase_cat_dom"/>
</dbReference>
<evidence type="ECO:0000256" key="5">
    <source>
        <dbReference type="ARBA" id="ARBA00012133"/>
    </source>
</evidence>
<keyword evidence="8" id="KW-0418">Kinase</keyword>
<keyword evidence="13" id="KW-0472">Membrane</keyword>
<dbReference type="UniPathway" id="UPA00230"/>
<evidence type="ECO:0000256" key="7">
    <source>
        <dbReference type="ARBA" id="ARBA00022741"/>
    </source>
</evidence>
<dbReference type="PROSITE" id="PS50146">
    <property type="entry name" value="DAGK"/>
    <property type="match status" value="1"/>
</dbReference>
<evidence type="ECO:0000256" key="23">
    <source>
        <dbReference type="ARBA" id="ARBA00026098"/>
    </source>
</evidence>
<evidence type="ECO:0000256" key="25">
    <source>
        <dbReference type="ARBA" id="ARBA00030553"/>
    </source>
</evidence>
<evidence type="ECO:0000256" key="22">
    <source>
        <dbReference type="ARBA" id="ARBA00026096"/>
    </source>
</evidence>
<evidence type="ECO:0000256" key="29">
    <source>
        <dbReference type="ARBA" id="ARBA00048876"/>
    </source>
</evidence>
<evidence type="ECO:0000256" key="31">
    <source>
        <dbReference type="ARBA" id="ARBA00065533"/>
    </source>
</evidence>
<keyword evidence="12" id="KW-0496">Mitochondrion</keyword>
<comment type="subcellular location">
    <subcellularLocation>
        <location evidence="3">Mitochondrion inner membrane</location>
        <topology evidence="3">Peripheral membrane protein</topology>
    </subcellularLocation>
    <subcellularLocation>
        <location evidence="2">Mitochondrion intermembrane space</location>
    </subcellularLocation>
</comment>
<evidence type="ECO:0000313" key="34">
    <source>
        <dbReference type="Ensembl" id="ENSLAFP00000002071.2"/>
    </source>
</evidence>
<dbReference type="GeneTree" id="ENSGT00940000154961"/>
<evidence type="ECO:0000256" key="30">
    <source>
        <dbReference type="ARBA" id="ARBA00060536"/>
    </source>
</evidence>
<evidence type="ECO:0000256" key="13">
    <source>
        <dbReference type="ARBA" id="ARBA00023136"/>
    </source>
</evidence>
<evidence type="ECO:0000256" key="12">
    <source>
        <dbReference type="ARBA" id="ARBA00023128"/>
    </source>
</evidence>
<comment type="pathway">
    <text evidence="4">Lipid metabolism; glycerolipid metabolism.</text>
</comment>
<dbReference type="PANTHER" id="PTHR12358:SF31">
    <property type="entry name" value="ACYLGLYCEROL KINASE, MITOCHONDRIAL"/>
    <property type="match status" value="1"/>
</dbReference>
<dbReference type="GO" id="GO:0001729">
    <property type="term" value="F:ceramide kinase activity"/>
    <property type="evidence" value="ECO:0007669"/>
    <property type="project" value="UniProtKB-EC"/>
</dbReference>